<evidence type="ECO:0000313" key="3">
    <source>
        <dbReference type="Proteomes" id="UP000307768"/>
    </source>
</evidence>
<name>A0A5Q6S274_9ACTN</name>
<feature type="transmembrane region" description="Helical" evidence="1">
    <location>
        <begin position="47"/>
        <end position="71"/>
    </location>
</feature>
<reference evidence="2 3" key="1">
    <citation type="submission" date="2019-09" db="EMBL/GenBank/DDBJ databases">
        <title>Mumia zhuanghuii sp. nov. isolated from the intestinal contents of plateau pika (Ochotona curzoniae) in the Qinghai-Tibet plateau of China.</title>
        <authorList>
            <person name="Tian Z."/>
        </authorList>
    </citation>
    <scope>NUCLEOTIDE SEQUENCE [LARGE SCALE GENOMIC DNA]</scope>
    <source>
        <strain evidence="3">350</strain>
    </source>
</reference>
<accession>A0A5Q6S274</accession>
<keyword evidence="1" id="KW-1133">Transmembrane helix</keyword>
<sequence length="183" mass="19753">MPPPAAPRSTRSYAVENTIALLVVPVSALLVPWIWFGRAFLGAGGWYLFIFTVTLVPLLVVALTLTCALSFTQRRSPDEGRLTLLQACLHVALWVALFMFGLCWVDFGDSGHGWSVLSVRLGGSKQDVDLSMGLALGAAAVAAVTWTALLGSLVAGNRNARRRRLSEAQWRQPHAAPPGPPRH</sequence>
<feature type="transmembrane region" description="Helical" evidence="1">
    <location>
        <begin position="83"/>
        <end position="107"/>
    </location>
</feature>
<dbReference type="Proteomes" id="UP000307768">
    <property type="component" value="Unassembled WGS sequence"/>
</dbReference>
<dbReference type="RefSeq" id="WP_149767323.1">
    <property type="nucleotide sequence ID" value="NZ_VDFQ02000001.1"/>
</dbReference>
<keyword evidence="1" id="KW-0472">Membrane</keyword>
<dbReference type="OrthoDB" id="3789157at2"/>
<gene>
    <name evidence="2" type="ORF">FE697_000640</name>
</gene>
<feature type="transmembrane region" description="Helical" evidence="1">
    <location>
        <begin position="12"/>
        <end position="35"/>
    </location>
</feature>
<proteinExistence type="predicted"/>
<keyword evidence="1" id="KW-0812">Transmembrane</keyword>
<evidence type="ECO:0000256" key="1">
    <source>
        <dbReference type="SAM" id="Phobius"/>
    </source>
</evidence>
<protein>
    <submittedName>
        <fullName evidence="2">Uncharacterized protein</fullName>
    </submittedName>
</protein>
<dbReference type="EMBL" id="VDFQ02000001">
    <property type="protein sequence ID" value="KAA1424477.1"/>
    <property type="molecule type" value="Genomic_DNA"/>
</dbReference>
<evidence type="ECO:0000313" key="2">
    <source>
        <dbReference type="EMBL" id="KAA1424477.1"/>
    </source>
</evidence>
<comment type="caution">
    <text evidence="2">The sequence shown here is derived from an EMBL/GenBank/DDBJ whole genome shotgun (WGS) entry which is preliminary data.</text>
</comment>
<organism evidence="2 3">
    <name type="scientific">Mumia zhuanghuii</name>
    <dbReference type="NCBI Taxonomy" id="2585211"/>
    <lineage>
        <taxon>Bacteria</taxon>
        <taxon>Bacillati</taxon>
        <taxon>Actinomycetota</taxon>
        <taxon>Actinomycetes</taxon>
        <taxon>Propionibacteriales</taxon>
        <taxon>Nocardioidaceae</taxon>
        <taxon>Mumia</taxon>
    </lineage>
</organism>
<feature type="transmembrane region" description="Helical" evidence="1">
    <location>
        <begin position="134"/>
        <end position="155"/>
    </location>
</feature>
<dbReference type="AlphaFoldDB" id="A0A5Q6S274"/>